<dbReference type="EMBL" id="JAMQOL010000046">
    <property type="protein sequence ID" value="MCM4082155.1"/>
    <property type="molecule type" value="Genomic_DNA"/>
</dbReference>
<organism evidence="1 2">
    <name type="scientific">Paractinoplanes hotanensis</name>
    <dbReference type="NCBI Taxonomy" id="2906497"/>
    <lineage>
        <taxon>Bacteria</taxon>
        <taxon>Bacillati</taxon>
        <taxon>Actinomycetota</taxon>
        <taxon>Actinomycetes</taxon>
        <taxon>Micromonosporales</taxon>
        <taxon>Micromonosporaceae</taxon>
        <taxon>Paractinoplanes</taxon>
    </lineage>
</organism>
<dbReference type="Proteomes" id="UP001523216">
    <property type="component" value="Unassembled WGS sequence"/>
</dbReference>
<proteinExistence type="predicted"/>
<comment type="caution">
    <text evidence="1">The sequence shown here is derived from an EMBL/GenBank/DDBJ whole genome shotgun (WGS) entry which is preliminary data.</text>
</comment>
<evidence type="ECO:0000313" key="2">
    <source>
        <dbReference type="Proteomes" id="UP001523216"/>
    </source>
</evidence>
<accession>A0ABT0Y8J8</accession>
<keyword evidence="2" id="KW-1185">Reference proteome</keyword>
<protein>
    <submittedName>
        <fullName evidence="1">Uncharacterized protein</fullName>
    </submittedName>
</protein>
<dbReference type="RefSeq" id="WP_251801869.1">
    <property type="nucleotide sequence ID" value="NZ_JAMQOL010000046.1"/>
</dbReference>
<reference evidence="1 2" key="1">
    <citation type="submission" date="2022-06" db="EMBL/GenBank/DDBJ databases">
        <title>Actinoplanes abujensis sp. nov., isolated from Nigerian arid soil.</title>
        <authorList>
            <person name="Ding P."/>
        </authorList>
    </citation>
    <scope>NUCLEOTIDE SEQUENCE [LARGE SCALE GENOMIC DNA]</scope>
    <source>
        <strain evidence="2">TRM88002</strain>
    </source>
</reference>
<sequence>MDQLPALVRLPYVTGGPIKVGTVIKQEDDLYTVKWDDTGAEQEVHLGDYEKVTVRESLEFQSLTDPDGLRAAFEQDPPAVALRFLQESAATMTGKELKLALTGFGIDDARFRGAWTSIRKQLMTDPRLVVAGTGAGTTFAWRDAGSSD</sequence>
<name>A0ABT0Y8J8_9ACTN</name>
<evidence type="ECO:0000313" key="1">
    <source>
        <dbReference type="EMBL" id="MCM4082155.1"/>
    </source>
</evidence>
<gene>
    <name evidence="1" type="ORF">LXN57_31770</name>
</gene>